<organism evidence="4">
    <name type="scientific">hydrothermal vent metagenome</name>
    <dbReference type="NCBI Taxonomy" id="652676"/>
    <lineage>
        <taxon>unclassified sequences</taxon>
        <taxon>metagenomes</taxon>
        <taxon>ecological metagenomes</taxon>
    </lineage>
</organism>
<name>A0A3B1CQT5_9ZZZZ</name>
<dbReference type="PROSITE" id="PS00770">
    <property type="entry name" value="AA_TRANSFER_CLASS_4"/>
    <property type="match status" value="1"/>
</dbReference>
<comment type="cofactor">
    <cofactor evidence="1">
        <name>pyridoxal 5'-phosphate</name>
        <dbReference type="ChEBI" id="CHEBI:597326"/>
    </cofactor>
</comment>
<dbReference type="PANTHER" id="PTHR42743">
    <property type="entry name" value="AMINO-ACID AMINOTRANSFERASE"/>
    <property type="match status" value="1"/>
</dbReference>
<dbReference type="SUPFAM" id="SSF56752">
    <property type="entry name" value="D-aminoacid aminotransferase-like PLP-dependent enzymes"/>
    <property type="match status" value="1"/>
</dbReference>
<dbReference type="AlphaFoldDB" id="A0A3B1CQT5"/>
<comment type="similarity">
    <text evidence="2">Belongs to the class-IV pyridoxal-phosphate-dependent aminotransferase family.</text>
</comment>
<sequence>LNKLKDSYIRLTVSRGVGGRGIDISGCDSPTIVITAREFLPHPESMYRDGVSACISEERMNCRNPIDSGVKSLNFLNNILVRMEASERGFFEAIMLNHGGYLAEGTVSNLFFVTKGVLYTPSAEAGILNGITRQTVLEIAEEKGIAVEEGLFSTKELHQAEEVFLTNSLIEIMPVSELEGKVYVKGRITEGFMNAYKDRVNNEILAG</sequence>
<evidence type="ECO:0000313" key="4">
    <source>
        <dbReference type="EMBL" id="VAX27033.1"/>
    </source>
</evidence>
<dbReference type="Gene3D" id="3.30.470.10">
    <property type="match status" value="1"/>
</dbReference>
<dbReference type="InterPro" id="IPR050571">
    <property type="entry name" value="Class-IV_PLP-Dep_Aminotrnsfr"/>
</dbReference>
<feature type="non-terminal residue" evidence="4">
    <location>
        <position position="1"/>
    </location>
</feature>
<gene>
    <name evidence="4" type="ORF">MNBD_NITROSPIRAE02-1496</name>
</gene>
<dbReference type="EC" id="4.1.3.38" evidence="4"/>
<dbReference type="Pfam" id="PF01063">
    <property type="entry name" value="Aminotran_4"/>
    <property type="match status" value="1"/>
</dbReference>
<dbReference type="GO" id="GO:0005829">
    <property type="term" value="C:cytosol"/>
    <property type="evidence" value="ECO:0007669"/>
    <property type="project" value="TreeGrafter"/>
</dbReference>
<dbReference type="InterPro" id="IPR043131">
    <property type="entry name" value="BCAT-like_N"/>
</dbReference>
<evidence type="ECO:0000256" key="1">
    <source>
        <dbReference type="ARBA" id="ARBA00001933"/>
    </source>
</evidence>
<dbReference type="CDD" id="cd00449">
    <property type="entry name" value="PLPDE_IV"/>
    <property type="match status" value="1"/>
</dbReference>
<dbReference type="FunFam" id="3.20.10.10:FF:000002">
    <property type="entry name" value="D-alanine aminotransferase"/>
    <property type="match status" value="1"/>
</dbReference>
<accession>A0A3B1CQT5</accession>
<protein>
    <submittedName>
        <fullName evidence="4">Aminodeoxychorismate lyase</fullName>
        <ecNumber evidence="4">4.1.3.38</ecNumber>
    </submittedName>
</protein>
<dbReference type="InterPro" id="IPR043132">
    <property type="entry name" value="BCAT-like_C"/>
</dbReference>
<dbReference type="InterPro" id="IPR036038">
    <property type="entry name" value="Aminotransferase-like"/>
</dbReference>
<dbReference type="EMBL" id="UOGH01000022">
    <property type="protein sequence ID" value="VAX27033.1"/>
    <property type="molecule type" value="Genomic_DNA"/>
</dbReference>
<dbReference type="Gene3D" id="3.20.10.10">
    <property type="entry name" value="D-amino Acid Aminotransferase, subunit A, domain 2"/>
    <property type="match status" value="1"/>
</dbReference>
<dbReference type="InterPro" id="IPR001544">
    <property type="entry name" value="Aminotrans_IV"/>
</dbReference>
<keyword evidence="3" id="KW-0663">Pyridoxal phosphate</keyword>
<keyword evidence="4" id="KW-0456">Lyase</keyword>
<dbReference type="GO" id="GO:0046394">
    <property type="term" value="P:carboxylic acid biosynthetic process"/>
    <property type="evidence" value="ECO:0007669"/>
    <property type="project" value="UniProtKB-ARBA"/>
</dbReference>
<dbReference type="GO" id="GO:0008696">
    <property type="term" value="F:4-amino-4-deoxychorismate lyase activity"/>
    <property type="evidence" value="ECO:0007669"/>
    <property type="project" value="UniProtKB-EC"/>
</dbReference>
<dbReference type="InterPro" id="IPR018300">
    <property type="entry name" value="Aminotrans_IV_CS"/>
</dbReference>
<proteinExistence type="inferred from homology"/>
<dbReference type="GO" id="GO:0008652">
    <property type="term" value="P:amino acid biosynthetic process"/>
    <property type="evidence" value="ECO:0007669"/>
    <property type="project" value="UniProtKB-ARBA"/>
</dbReference>
<reference evidence="4" key="1">
    <citation type="submission" date="2018-06" db="EMBL/GenBank/DDBJ databases">
        <authorList>
            <person name="Zhirakovskaya E."/>
        </authorList>
    </citation>
    <scope>NUCLEOTIDE SEQUENCE</scope>
</reference>
<dbReference type="PANTHER" id="PTHR42743:SF11">
    <property type="entry name" value="AMINODEOXYCHORISMATE LYASE"/>
    <property type="match status" value="1"/>
</dbReference>
<evidence type="ECO:0000256" key="3">
    <source>
        <dbReference type="ARBA" id="ARBA00022898"/>
    </source>
</evidence>
<evidence type="ECO:0000256" key="2">
    <source>
        <dbReference type="ARBA" id="ARBA00009320"/>
    </source>
</evidence>